<dbReference type="EMBL" id="JAIQZJ010000019">
    <property type="protein sequence ID" value="MBZ5740851.1"/>
    <property type="molecule type" value="Genomic_DNA"/>
</dbReference>
<gene>
    <name evidence="4" type="ORF">K8U61_21955</name>
</gene>
<dbReference type="Proteomes" id="UP000780875">
    <property type="component" value="Unassembled WGS sequence"/>
</dbReference>
<keyword evidence="3" id="KW-0732">Signal</keyword>
<feature type="region of interest" description="Disordered" evidence="1">
    <location>
        <begin position="174"/>
        <end position="214"/>
    </location>
</feature>
<evidence type="ECO:0000313" key="5">
    <source>
        <dbReference type="Proteomes" id="UP000780875"/>
    </source>
</evidence>
<feature type="compositionally biased region" description="Low complexity" evidence="1">
    <location>
        <begin position="177"/>
        <end position="206"/>
    </location>
</feature>
<evidence type="ECO:0000256" key="3">
    <source>
        <dbReference type="SAM" id="SignalP"/>
    </source>
</evidence>
<evidence type="ECO:0000256" key="2">
    <source>
        <dbReference type="SAM" id="Phobius"/>
    </source>
</evidence>
<comment type="caution">
    <text evidence="4">The sequence shown here is derived from an EMBL/GenBank/DDBJ whole genome shotgun (WGS) entry which is preliminary data.</text>
</comment>
<keyword evidence="2" id="KW-0812">Transmembrane</keyword>
<feature type="transmembrane region" description="Helical" evidence="2">
    <location>
        <begin position="323"/>
        <end position="344"/>
    </location>
</feature>
<dbReference type="Gene3D" id="2.60.40.230">
    <property type="entry name" value="Neocarzinostatin-like"/>
    <property type="match status" value="1"/>
</dbReference>
<evidence type="ECO:0008006" key="6">
    <source>
        <dbReference type="Google" id="ProtNLM"/>
    </source>
</evidence>
<keyword evidence="2" id="KW-0472">Membrane</keyword>
<dbReference type="RefSeq" id="WP_224125152.1">
    <property type="nucleotide sequence ID" value="NZ_JAIQZJ010000019.1"/>
</dbReference>
<evidence type="ECO:0000313" key="4">
    <source>
        <dbReference type="EMBL" id="MBZ5740851.1"/>
    </source>
</evidence>
<sequence length="354" mass="35446">MVRRLTVLALVVGSLLVAGPAYADGRVTVTPGRIDPTYATTLTLSGSGFQSIRGGHGGIYVFFGTVEAGWQPSKGGVTGADYLYVPDSESKDNQGFQKYVAFPGSDTASSANGGTMSASGSWSTQLVVPGAVFQAYDRNGDVQTVDCRKVTCGVITIGAHGVTNSHNETFTPVGVGSAPTSTATSGATATASTSADPTAPASEAPTDGSTPVAAGPATLEVDRASAIAGHVLAFTATGLPAGAQVSAVFDDGAAGAGPFAVGADGRLAGVITLPAEVGAGTHELRLYGIDDPPSVSFAVQSPVAEDANPVDAAAESADDDARAAWLFAGAAALVLVLALVRLGWRYLRSRRAAA</sequence>
<keyword evidence="5" id="KW-1185">Reference proteome</keyword>
<reference evidence="4 5" key="1">
    <citation type="submission" date="2021-09" db="EMBL/GenBank/DDBJ databases">
        <title>Whole genome sequence of Nocardioides sp. GBK3QG-3.</title>
        <authorList>
            <person name="Tuo L."/>
        </authorList>
    </citation>
    <scope>NUCLEOTIDE SEQUENCE [LARGE SCALE GENOMIC DNA]</scope>
    <source>
        <strain evidence="4 5">GBK3QG-3</strain>
    </source>
</reference>
<protein>
    <recommendedName>
        <fullName evidence="6">Ig-like domain repeat protein</fullName>
    </recommendedName>
</protein>
<organism evidence="4 5">
    <name type="scientific">Nocardioides mangrovi</name>
    <dbReference type="NCBI Taxonomy" id="2874580"/>
    <lineage>
        <taxon>Bacteria</taxon>
        <taxon>Bacillati</taxon>
        <taxon>Actinomycetota</taxon>
        <taxon>Actinomycetes</taxon>
        <taxon>Propionibacteriales</taxon>
        <taxon>Nocardioidaceae</taxon>
        <taxon>Nocardioides</taxon>
    </lineage>
</organism>
<name>A0ABS7UIM0_9ACTN</name>
<proteinExistence type="predicted"/>
<evidence type="ECO:0000256" key="1">
    <source>
        <dbReference type="SAM" id="MobiDB-lite"/>
    </source>
</evidence>
<keyword evidence="2" id="KW-1133">Transmembrane helix</keyword>
<feature type="signal peptide" evidence="3">
    <location>
        <begin position="1"/>
        <end position="23"/>
    </location>
</feature>
<feature type="chain" id="PRO_5046190156" description="Ig-like domain repeat protein" evidence="3">
    <location>
        <begin position="24"/>
        <end position="354"/>
    </location>
</feature>
<accession>A0ABS7UIM0</accession>